<organism evidence="2 3">
    <name type="scientific">Glaciibacter psychrotolerans</name>
    <dbReference type="NCBI Taxonomy" id="670054"/>
    <lineage>
        <taxon>Bacteria</taxon>
        <taxon>Bacillati</taxon>
        <taxon>Actinomycetota</taxon>
        <taxon>Actinomycetes</taxon>
        <taxon>Micrococcales</taxon>
        <taxon>Microbacteriaceae</taxon>
        <taxon>Glaciibacter</taxon>
    </lineage>
</organism>
<dbReference type="AlphaFoldDB" id="A0A7Z0EBH5"/>
<keyword evidence="3" id="KW-1185">Reference proteome</keyword>
<gene>
    <name evidence="2" type="ORF">HNR05_000394</name>
</gene>
<dbReference type="Pfam" id="PF08818">
    <property type="entry name" value="DUF1801"/>
    <property type="match status" value="1"/>
</dbReference>
<proteinExistence type="predicted"/>
<feature type="domain" description="YdhG-like" evidence="1">
    <location>
        <begin position="21"/>
        <end position="109"/>
    </location>
</feature>
<dbReference type="RefSeq" id="WP_179577484.1">
    <property type="nucleotide sequence ID" value="NZ_JACCFM010000001.1"/>
</dbReference>
<evidence type="ECO:0000313" key="3">
    <source>
        <dbReference type="Proteomes" id="UP000537260"/>
    </source>
</evidence>
<sequence length="123" mass="13972">MTSTVDLYLDNLPDPWSRHTAEAVIIMIRESGALGEFIKWGSPYFSVNGRAVVKIHAAHDWIDVFFYRGSELRDPNELLGSEGKSSMRRVQIFRDQSVPDGVQDLIHQAIVHAERSGHSRDHE</sequence>
<dbReference type="Gene3D" id="3.90.1150.200">
    <property type="match status" value="1"/>
</dbReference>
<dbReference type="EMBL" id="JACCFM010000001">
    <property type="protein sequence ID" value="NYJ18603.1"/>
    <property type="molecule type" value="Genomic_DNA"/>
</dbReference>
<dbReference type="Proteomes" id="UP000537260">
    <property type="component" value="Unassembled WGS sequence"/>
</dbReference>
<name>A0A7Z0EBH5_9MICO</name>
<accession>A0A7Z0EBH5</accession>
<dbReference type="SUPFAM" id="SSF159888">
    <property type="entry name" value="YdhG-like"/>
    <property type="match status" value="1"/>
</dbReference>
<evidence type="ECO:0000313" key="2">
    <source>
        <dbReference type="EMBL" id="NYJ18603.1"/>
    </source>
</evidence>
<evidence type="ECO:0000259" key="1">
    <source>
        <dbReference type="Pfam" id="PF08818"/>
    </source>
</evidence>
<comment type="caution">
    <text evidence="2">The sequence shown here is derived from an EMBL/GenBank/DDBJ whole genome shotgun (WGS) entry which is preliminary data.</text>
</comment>
<dbReference type="InterPro" id="IPR014922">
    <property type="entry name" value="YdhG-like"/>
</dbReference>
<reference evidence="2 3" key="1">
    <citation type="submission" date="2020-07" db="EMBL/GenBank/DDBJ databases">
        <title>Sequencing the genomes of 1000 actinobacteria strains.</title>
        <authorList>
            <person name="Klenk H.-P."/>
        </authorList>
    </citation>
    <scope>NUCLEOTIDE SEQUENCE [LARGE SCALE GENOMIC DNA]</scope>
    <source>
        <strain evidence="2 3">LI1</strain>
    </source>
</reference>
<protein>
    <recommendedName>
        <fullName evidence="1">YdhG-like domain-containing protein</fullName>
    </recommendedName>
</protein>